<accession>A0A0P6VU59</accession>
<sequence length="409" mass="40183">MGLMLPPRRLLAGAAPWWRRPEHLLDGAAPAFFADIVGRRCVLGGAAVPLAAVLGVTSGAGKTYCDADGSLKAAAANEARIDWSSGAAELLLEGAATNKITARKHNPLDTSNLTKTGDAAAVLSVVDDSAALAAAGLSAICTAGTVYRLDNSAGSGAAWAKVSGAVGNANAHSFGVYARRTGAATSVFLTGGTGSASVAGSAYAWTGSANVIPAGTGAVLEIGANAGSVVHFILPQLVEAVSQGSIIPGDTLAAVTRTTDLCQIAAGAAAAIQGASAGIAWRGTIPVAQSGQQIVGLGDGLNLIRATNTPNTRVAIFNATSALALGVGTDVIPGALGLCAGWGASGARLAVNGTAASAAQTNAWPTTVYLGASSGLSAGQVLRLRQLVGWTLTDQPSAAGAASQARLAA</sequence>
<dbReference type="RefSeq" id="WP_054360694.1">
    <property type="nucleotide sequence ID" value="NZ_LJYW01000001.1"/>
</dbReference>
<proteinExistence type="predicted"/>
<dbReference type="AlphaFoldDB" id="A0A0P6VU59"/>
<organism evidence="1 2">
    <name type="scientific">Prosthecodimorpha hirschii</name>
    <dbReference type="NCBI Taxonomy" id="665126"/>
    <lineage>
        <taxon>Bacteria</taxon>
        <taxon>Pseudomonadati</taxon>
        <taxon>Pseudomonadota</taxon>
        <taxon>Alphaproteobacteria</taxon>
        <taxon>Hyphomicrobiales</taxon>
        <taxon>Ancalomicrobiaceae</taxon>
        <taxon>Prosthecodimorpha</taxon>
    </lineage>
</organism>
<reference evidence="1 2" key="2">
    <citation type="submission" date="2015-10" db="EMBL/GenBank/DDBJ databases">
        <title>Draft Genome Sequence of Prosthecomicrobium hirschii ATCC 27832.</title>
        <authorList>
            <person name="Daniel J."/>
            <person name="Givan S.A."/>
            <person name="Brun Y.V."/>
            <person name="Brown P.J."/>
        </authorList>
    </citation>
    <scope>NUCLEOTIDE SEQUENCE [LARGE SCALE GENOMIC DNA]</scope>
    <source>
        <strain evidence="1 2">16</strain>
    </source>
</reference>
<evidence type="ECO:0000313" key="2">
    <source>
        <dbReference type="Proteomes" id="UP000048984"/>
    </source>
</evidence>
<reference evidence="1 2" key="1">
    <citation type="submission" date="2015-09" db="EMBL/GenBank/DDBJ databases">
        <authorList>
            <person name="Jackson K.R."/>
            <person name="Lunt B.L."/>
            <person name="Fisher J.N.B."/>
            <person name="Gardner A.V."/>
            <person name="Bailey M.E."/>
            <person name="Deus L.M."/>
            <person name="Earl A.S."/>
            <person name="Gibby P.D."/>
            <person name="Hartmann K.A."/>
            <person name="Liu J.E."/>
            <person name="Manci A.M."/>
            <person name="Nielsen D.A."/>
            <person name="Solomon M.B."/>
            <person name="Breakwell D.P."/>
            <person name="Burnett S.H."/>
            <person name="Grose J.H."/>
        </authorList>
    </citation>
    <scope>NUCLEOTIDE SEQUENCE [LARGE SCALE GENOMIC DNA]</scope>
    <source>
        <strain evidence="1 2">16</strain>
    </source>
</reference>
<gene>
    <name evidence="1" type="ORF">ABB55_21780</name>
</gene>
<protein>
    <submittedName>
        <fullName evidence="1">Uncharacterized protein</fullName>
    </submittedName>
</protein>
<dbReference type="STRING" id="665126.ABB55_21780"/>
<evidence type="ECO:0000313" key="1">
    <source>
        <dbReference type="EMBL" id="KPL54527.1"/>
    </source>
</evidence>
<name>A0A0P6VU59_9HYPH</name>
<comment type="caution">
    <text evidence="1">The sequence shown here is derived from an EMBL/GenBank/DDBJ whole genome shotgun (WGS) entry which is preliminary data.</text>
</comment>
<dbReference type="EMBL" id="LJYW01000001">
    <property type="protein sequence ID" value="KPL54527.1"/>
    <property type="molecule type" value="Genomic_DNA"/>
</dbReference>
<dbReference type="Proteomes" id="UP000048984">
    <property type="component" value="Unassembled WGS sequence"/>
</dbReference>
<keyword evidence="2" id="KW-1185">Reference proteome</keyword>